<name>A0ABZ2C061_9RHOB</name>
<dbReference type="Proteomes" id="UP001318682">
    <property type="component" value="Plasmid pROLI127"/>
</dbReference>
<reference evidence="1 2" key="1">
    <citation type="submission" date="2024-01" db="EMBL/GenBank/DDBJ databases">
        <title>Roseobacter fucihabitans sp. nov., isolated from the brown alga Fucus spiralis.</title>
        <authorList>
            <person name="Hahnke S."/>
            <person name="Berger M."/>
            <person name="Schlingloff A."/>
            <person name="Athale I."/>
            <person name="Neumann-Schaal M."/>
            <person name="Adenaya A."/>
            <person name="Poehlein A."/>
            <person name="Daniel R."/>
            <person name="Pertersen J."/>
            <person name="Brinkhoff T."/>
        </authorList>
    </citation>
    <scope>NUCLEOTIDE SEQUENCE [LARGE SCALE GENOMIC DNA]</scope>
    <source>
        <strain evidence="1 2">B14</strain>
        <plasmid evidence="1 2">pROLI127</plasmid>
    </source>
</reference>
<geneLocation type="plasmid" evidence="1 2">
    <name>pROLI127</name>
</geneLocation>
<protein>
    <submittedName>
        <fullName evidence="1">Uncharacterized protein</fullName>
    </submittedName>
</protein>
<keyword evidence="1" id="KW-0614">Plasmid</keyword>
<evidence type="ECO:0000313" key="2">
    <source>
        <dbReference type="Proteomes" id="UP001318682"/>
    </source>
</evidence>
<gene>
    <name evidence="1" type="ORF">ROLI_045990</name>
</gene>
<evidence type="ECO:0000313" key="1">
    <source>
        <dbReference type="EMBL" id="WVX51497.1"/>
    </source>
</evidence>
<keyword evidence="2" id="KW-1185">Reference proteome</keyword>
<proteinExistence type="predicted"/>
<dbReference type="EMBL" id="CP143424">
    <property type="protein sequence ID" value="WVX51497.1"/>
    <property type="molecule type" value="Genomic_DNA"/>
</dbReference>
<sequence>MMPWSGLSLTLFKHAYEMGTSELHRTSIMLAVAALTTNRSMYPKDLNRKL</sequence>
<organism evidence="1 2">
    <name type="scientific">Roseobacter fucihabitans</name>
    <dbReference type="NCBI Taxonomy" id="1537242"/>
    <lineage>
        <taxon>Bacteria</taxon>
        <taxon>Pseudomonadati</taxon>
        <taxon>Pseudomonadota</taxon>
        <taxon>Alphaproteobacteria</taxon>
        <taxon>Rhodobacterales</taxon>
        <taxon>Roseobacteraceae</taxon>
        <taxon>Roseobacter</taxon>
    </lineage>
</organism>
<accession>A0ABZ2C061</accession>